<feature type="transmembrane region" description="Helical" evidence="2">
    <location>
        <begin position="12"/>
        <end position="29"/>
    </location>
</feature>
<evidence type="ECO:0000313" key="4">
    <source>
        <dbReference type="Proteomes" id="UP000280834"/>
    </source>
</evidence>
<dbReference type="EMBL" id="UZAG01020680">
    <property type="protein sequence ID" value="VDO47542.1"/>
    <property type="molecule type" value="Genomic_DNA"/>
</dbReference>
<keyword evidence="4" id="KW-1185">Reference proteome</keyword>
<name>A0A0R3R7J6_9BILA</name>
<feature type="compositionally biased region" description="Acidic residues" evidence="1">
    <location>
        <begin position="110"/>
        <end position="119"/>
    </location>
</feature>
<protein>
    <submittedName>
        <fullName evidence="5">Lysophospholipase</fullName>
    </submittedName>
</protein>
<dbReference type="STRING" id="42155.A0A0R3R7J6"/>
<evidence type="ECO:0000313" key="5">
    <source>
        <dbReference type="WBParaSite" id="BTMF_0001599801-mRNA-1"/>
    </source>
</evidence>
<feature type="compositionally biased region" description="Basic and acidic residues" evidence="1">
    <location>
        <begin position="78"/>
        <end position="92"/>
    </location>
</feature>
<gene>
    <name evidence="3" type="ORF">BTMF_LOCUS13980</name>
</gene>
<organism evidence="5">
    <name type="scientific">Brugia timori</name>
    <dbReference type="NCBI Taxonomy" id="42155"/>
    <lineage>
        <taxon>Eukaryota</taxon>
        <taxon>Metazoa</taxon>
        <taxon>Ecdysozoa</taxon>
        <taxon>Nematoda</taxon>
        <taxon>Chromadorea</taxon>
        <taxon>Rhabditida</taxon>
        <taxon>Spirurina</taxon>
        <taxon>Spiruromorpha</taxon>
        <taxon>Filarioidea</taxon>
        <taxon>Onchocercidae</taxon>
        <taxon>Brugia</taxon>
    </lineage>
</organism>
<accession>A0A0R3R7J6</accession>
<keyword evidence="2" id="KW-1133">Transmembrane helix</keyword>
<evidence type="ECO:0000313" key="3">
    <source>
        <dbReference type="EMBL" id="VDO47542.1"/>
    </source>
</evidence>
<evidence type="ECO:0000256" key="1">
    <source>
        <dbReference type="SAM" id="MobiDB-lite"/>
    </source>
</evidence>
<feature type="region of interest" description="Disordered" evidence="1">
    <location>
        <begin position="62"/>
        <end position="139"/>
    </location>
</feature>
<keyword evidence="2" id="KW-0812">Transmembrane</keyword>
<sequence length="202" mass="22422">MNTCRIGNSVIFFYLALLSYTIETFGYLVNAPSGNVGSFYFHLNLTKNSVNDYPKDASKFISTPQQEMGQPGKHFKGRMIEDDRRVHTSKSEEDNEGEKEDEEIHPNDSDLSEEMDNDEINSNLSPAQLHDSLGSEEPQNDAVSFIHNSFISRKTFSCPKIKNDFVTGTDTGDLSPEDIGIIAAMGDSLATGTGLWPQTDIE</sequence>
<keyword evidence="2" id="KW-0472">Membrane</keyword>
<proteinExistence type="predicted"/>
<reference evidence="3 4" key="2">
    <citation type="submission" date="2018-11" db="EMBL/GenBank/DDBJ databases">
        <authorList>
            <consortium name="Pathogen Informatics"/>
        </authorList>
    </citation>
    <scope>NUCLEOTIDE SEQUENCE [LARGE SCALE GENOMIC DNA]</scope>
</reference>
<evidence type="ECO:0000256" key="2">
    <source>
        <dbReference type="SAM" id="Phobius"/>
    </source>
</evidence>
<dbReference type="Proteomes" id="UP000280834">
    <property type="component" value="Unassembled WGS sequence"/>
</dbReference>
<reference evidence="5" key="1">
    <citation type="submission" date="2017-02" db="UniProtKB">
        <authorList>
            <consortium name="WormBaseParasite"/>
        </authorList>
    </citation>
    <scope>IDENTIFICATION</scope>
</reference>
<dbReference type="AlphaFoldDB" id="A0A0R3R7J6"/>
<dbReference type="WBParaSite" id="BTMF_0001599801-mRNA-1">
    <property type="protein sequence ID" value="BTMF_0001599801-mRNA-1"/>
    <property type="gene ID" value="BTMF_0001599801"/>
</dbReference>